<reference evidence="3" key="1">
    <citation type="submission" date="2020-03" db="EMBL/GenBank/DDBJ databases">
        <title>A mixture of massive structural variations and highly conserved coding sequences in Ustilaginoidea virens genome.</title>
        <authorList>
            <person name="Zhang K."/>
            <person name="Zhao Z."/>
            <person name="Zhang Z."/>
            <person name="Li Y."/>
            <person name="Hsiang T."/>
            <person name="Sun W."/>
        </authorList>
    </citation>
    <scope>NUCLEOTIDE SEQUENCE</scope>
    <source>
        <strain evidence="3">UV-8b</strain>
    </source>
</reference>
<dbReference type="InterPro" id="IPR013087">
    <property type="entry name" value="Znf_C2H2_type"/>
</dbReference>
<dbReference type="AlphaFoldDB" id="A0A8E5MKC1"/>
<proteinExistence type="predicted"/>
<evidence type="ECO:0000259" key="2">
    <source>
        <dbReference type="PROSITE" id="PS50157"/>
    </source>
</evidence>
<dbReference type="PROSITE" id="PS50157">
    <property type="entry name" value="ZINC_FINGER_C2H2_2"/>
    <property type="match status" value="2"/>
</dbReference>
<feature type="domain" description="C2H2-type" evidence="2">
    <location>
        <begin position="37"/>
        <end position="66"/>
    </location>
</feature>
<keyword evidence="1" id="KW-0862">Zinc</keyword>
<name>A0A8E5MKC1_USTVR</name>
<keyword evidence="1" id="KW-0479">Metal-binding</keyword>
<evidence type="ECO:0000313" key="3">
    <source>
        <dbReference type="EMBL" id="QUC23493.1"/>
    </source>
</evidence>
<feature type="domain" description="C2H2-type" evidence="2">
    <location>
        <begin position="127"/>
        <end position="162"/>
    </location>
</feature>
<sequence>MTPYKNAWFAVLTFRQHAPSAGPSTIHFIDRHHGLVLWCRECGKDFASRCQLNKHAPVKQRRREQPVPFTCQKCLPKVTLAGTPEIYPLTHGRQRGRKHVQISACCQSLGAEDDSAESDESVAGIKFACFAAPGCKKLFSTTLKLLHHLENGRCCSHQLRRPKRPRRGIKARKHPKWEREIDSDEYDGNYEYEYDEHDAEDDERPGIDATLL</sequence>
<keyword evidence="1" id="KW-0863">Zinc-finger</keyword>
<accession>A0A8E5MKC1</accession>
<protein>
    <recommendedName>
        <fullName evidence="2">C2H2-type domain-containing protein</fullName>
    </recommendedName>
</protein>
<keyword evidence="4" id="KW-1185">Reference proteome</keyword>
<dbReference type="GeneID" id="66068511"/>
<dbReference type="EMBL" id="CP072759">
    <property type="protein sequence ID" value="QUC23493.1"/>
    <property type="molecule type" value="Genomic_DNA"/>
</dbReference>
<dbReference type="KEGG" id="uvi:66068511"/>
<evidence type="ECO:0000313" key="4">
    <source>
        <dbReference type="Proteomes" id="UP000027002"/>
    </source>
</evidence>
<dbReference type="Proteomes" id="UP000027002">
    <property type="component" value="Chromosome 7"/>
</dbReference>
<dbReference type="RefSeq" id="XP_043001166.1">
    <property type="nucleotide sequence ID" value="XM_043145231.1"/>
</dbReference>
<gene>
    <name evidence="3" type="ORF">UV8b_07734</name>
</gene>
<dbReference type="GO" id="GO:0008270">
    <property type="term" value="F:zinc ion binding"/>
    <property type="evidence" value="ECO:0007669"/>
    <property type="project" value="UniProtKB-KW"/>
</dbReference>
<organism evidence="3 4">
    <name type="scientific">Ustilaginoidea virens</name>
    <name type="common">Rice false smut fungus</name>
    <name type="synonym">Villosiclava virens</name>
    <dbReference type="NCBI Taxonomy" id="1159556"/>
    <lineage>
        <taxon>Eukaryota</taxon>
        <taxon>Fungi</taxon>
        <taxon>Dikarya</taxon>
        <taxon>Ascomycota</taxon>
        <taxon>Pezizomycotina</taxon>
        <taxon>Sordariomycetes</taxon>
        <taxon>Hypocreomycetidae</taxon>
        <taxon>Hypocreales</taxon>
        <taxon>Clavicipitaceae</taxon>
        <taxon>Ustilaginoidea</taxon>
    </lineage>
</organism>
<evidence type="ECO:0000256" key="1">
    <source>
        <dbReference type="PROSITE-ProRule" id="PRU00042"/>
    </source>
</evidence>